<reference evidence="2 3" key="1">
    <citation type="submission" date="2016-08" db="EMBL/GenBank/DDBJ databases">
        <authorList>
            <person name="Seilhamer J.J."/>
        </authorList>
    </citation>
    <scope>NUCLEOTIDE SEQUENCE [LARGE SCALE GENOMIC DNA]</scope>
    <source>
        <strain evidence="2 3">DX4</strain>
    </source>
</reference>
<organism evidence="2 3">
    <name type="scientific">Pedobacter steynii</name>
    <dbReference type="NCBI Taxonomy" id="430522"/>
    <lineage>
        <taxon>Bacteria</taxon>
        <taxon>Pseudomonadati</taxon>
        <taxon>Bacteroidota</taxon>
        <taxon>Sphingobacteriia</taxon>
        <taxon>Sphingobacteriales</taxon>
        <taxon>Sphingobacteriaceae</taxon>
        <taxon>Pedobacter</taxon>
    </lineage>
</organism>
<dbReference type="OrthoDB" id="9795306at2"/>
<name>A0A1D7QMV9_9SPHI</name>
<dbReference type="InterPro" id="IPR028973">
    <property type="entry name" value="PhnB-like"/>
</dbReference>
<gene>
    <name evidence="2" type="ORF">BFS30_24225</name>
</gene>
<protein>
    <submittedName>
        <fullName evidence="2">Glyoxalase</fullName>
    </submittedName>
</protein>
<proteinExistence type="predicted"/>
<dbReference type="EMBL" id="CP017141">
    <property type="protein sequence ID" value="AOM79993.1"/>
    <property type="molecule type" value="Genomic_DNA"/>
</dbReference>
<dbReference type="SUPFAM" id="SSF54593">
    <property type="entry name" value="Glyoxalase/Bleomycin resistance protein/Dihydroxybiphenyl dioxygenase"/>
    <property type="match status" value="1"/>
</dbReference>
<evidence type="ECO:0000313" key="2">
    <source>
        <dbReference type="EMBL" id="AOM79993.1"/>
    </source>
</evidence>
<dbReference type="Proteomes" id="UP000094313">
    <property type="component" value="Chromosome"/>
</dbReference>
<evidence type="ECO:0000313" key="3">
    <source>
        <dbReference type="Proteomes" id="UP000094313"/>
    </source>
</evidence>
<feature type="domain" description="PhnB-like" evidence="1">
    <location>
        <begin position="4"/>
        <end position="134"/>
    </location>
</feature>
<dbReference type="CDD" id="cd06588">
    <property type="entry name" value="PhnB_like"/>
    <property type="match status" value="1"/>
</dbReference>
<dbReference type="Pfam" id="PF06983">
    <property type="entry name" value="3-dmu-9_3-mt"/>
    <property type="match status" value="1"/>
</dbReference>
<dbReference type="Gene3D" id="3.10.180.10">
    <property type="entry name" value="2,3-Dihydroxybiphenyl 1,2-Dioxygenase, domain 1"/>
    <property type="match status" value="1"/>
</dbReference>
<keyword evidence="3" id="KW-1185">Reference proteome</keyword>
<dbReference type="RefSeq" id="WP_069381655.1">
    <property type="nucleotide sequence ID" value="NZ_CP017141.1"/>
</dbReference>
<accession>A0A1D7QMV9</accession>
<dbReference type="KEGG" id="psty:BFS30_24225"/>
<dbReference type="InterPro" id="IPR029068">
    <property type="entry name" value="Glyas_Bleomycin-R_OHBP_Dase"/>
</dbReference>
<dbReference type="PANTHER" id="PTHR33990">
    <property type="entry name" value="PROTEIN YJDN-RELATED"/>
    <property type="match status" value="1"/>
</dbReference>
<sequence length="141" mass="15875">MATINPYLNFEGKTEEAFNFYKSVFGGEFTVIQRFKDMPDGDKMSVDDQNKIMHVSLPINGNVLMGTDTLESMGQKLNVGDNFSVSVNTDSEAESDQIFNALAVGGEIIMPLEKAFWGAYFGMLKDRFGIQWLVNFDYNEK</sequence>
<dbReference type="AlphaFoldDB" id="A0A1D7QMV9"/>
<dbReference type="PANTHER" id="PTHR33990:SF1">
    <property type="entry name" value="PROTEIN YJDN"/>
    <property type="match status" value="1"/>
</dbReference>
<evidence type="ECO:0000259" key="1">
    <source>
        <dbReference type="Pfam" id="PF06983"/>
    </source>
</evidence>